<evidence type="ECO:0000313" key="3">
    <source>
        <dbReference type="Proteomes" id="UP001303046"/>
    </source>
</evidence>
<evidence type="ECO:0000256" key="1">
    <source>
        <dbReference type="SAM" id="MobiDB-lite"/>
    </source>
</evidence>
<evidence type="ECO:0000313" key="2">
    <source>
        <dbReference type="EMBL" id="KAK6754607.1"/>
    </source>
</evidence>
<dbReference type="Proteomes" id="UP001303046">
    <property type="component" value="Unassembled WGS sequence"/>
</dbReference>
<dbReference type="EMBL" id="JAVFWL010000005">
    <property type="protein sequence ID" value="KAK6754607.1"/>
    <property type="molecule type" value="Genomic_DNA"/>
</dbReference>
<keyword evidence="3" id="KW-1185">Reference proteome</keyword>
<feature type="compositionally biased region" description="Acidic residues" evidence="1">
    <location>
        <begin position="1"/>
        <end position="10"/>
    </location>
</feature>
<accession>A0ABR1DW17</accession>
<name>A0ABR1DW17_NECAM</name>
<organism evidence="2 3">
    <name type="scientific">Necator americanus</name>
    <name type="common">Human hookworm</name>
    <dbReference type="NCBI Taxonomy" id="51031"/>
    <lineage>
        <taxon>Eukaryota</taxon>
        <taxon>Metazoa</taxon>
        <taxon>Ecdysozoa</taxon>
        <taxon>Nematoda</taxon>
        <taxon>Chromadorea</taxon>
        <taxon>Rhabditida</taxon>
        <taxon>Rhabditina</taxon>
        <taxon>Rhabditomorpha</taxon>
        <taxon>Strongyloidea</taxon>
        <taxon>Ancylostomatidae</taxon>
        <taxon>Bunostominae</taxon>
        <taxon>Necator</taxon>
    </lineage>
</organism>
<sequence>MGNDKEDDGYGSEIKTKTQQGQKCLENLRNHEEKRLLRNMRLTVKSSKTACIAESLETFVYNPVTSKDSITLITNLIIFSVVKILEKNY</sequence>
<proteinExistence type="predicted"/>
<comment type="caution">
    <text evidence="2">The sequence shown here is derived from an EMBL/GenBank/DDBJ whole genome shotgun (WGS) entry which is preliminary data.</text>
</comment>
<gene>
    <name evidence="2" type="primary">Necator_chrV.g18334</name>
    <name evidence="2" type="ORF">RB195_013543</name>
</gene>
<feature type="region of interest" description="Disordered" evidence="1">
    <location>
        <begin position="1"/>
        <end position="21"/>
    </location>
</feature>
<reference evidence="2 3" key="1">
    <citation type="submission" date="2023-08" db="EMBL/GenBank/DDBJ databases">
        <title>A Necator americanus chromosomal reference genome.</title>
        <authorList>
            <person name="Ilik V."/>
            <person name="Petrzelkova K.J."/>
            <person name="Pardy F."/>
            <person name="Fuh T."/>
            <person name="Niatou-Singa F.S."/>
            <person name="Gouil Q."/>
            <person name="Baker L."/>
            <person name="Ritchie M.E."/>
            <person name="Jex A.R."/>
            <person name="Gazzola D."/>
            <person name="Li H."/>
            <person name="Toshio Fujiwara R."/>
            <person name="Zhan B."/>
            <person name="Aroian R.V."/>
            <person name="Pafco B."/>
            <person name="Schwarz E.M."/>
        </authorList>
    </citation>
    <scope>NUCLEOTIDE SEQUENCE [LARGE SCALE GENOMIC DNA]</scope>
    <source>
        <strain evidence="2 3">Aroian</strain>
        <tissue evidence="2">Whole animal</tissue>
    </source>
</reference>
<protein>
    <submittedName>
        <fullName evidence="2">Uncharacterized protein</fullName>
    </submittedName>
</protein>